<feature type="domain" description="Kazal-like" evidence="11">
    <location>
        <begin position="836"/>
        <end position="893"/>
    </location>
</feature>
<feature type="transmembrane region" description="Helical" evidence="9">
    <location>
        <begin position="602"/>
        <end position="628"/>
    </location>
</feature>
<dbReference type="EMBL" id="JAIQCJ010002232">
    <property type="protein sequence ID" value="KAJ8779123.1"/>
    <property type="molecule type" value="Genomic_DNA"/>
</dbReference>
<dbReference type="InterPro" id="IPR036259">
    <property type="entry name" value="MFS_trans_sf"/>
</dbReference>
<evidence type="ECO:0000313" key="12">
    <source>
        <dbReference type="EMBL" id="KAJ8779123.1"/>
    </source>
</evidence>
<dbReference type="NCBIfam" id="TIGR00805">
    <property type="entry name" value="oat"/>
    <property type="match status" value="1"/>
</dbReference>
<sequence length="1067" mass="114158">MSRKEITLSGLGRTPRPQQRCREGADERETETEQLAHVSPGHSRMRSGYELRNLPLKTRERGTVLVAVRFQVSHSPGPRIRRCLPTEGTFQTRWLHVAGVSVCPPRPRTSHLNACVMGGPGLLSDQDAADKGERLQGEQSLGLVRDWVDAVIALPRRGAGARGLHSACCVLATTAALDGPGEETPGLPTRVALFTSHPVRVVTTAGRRTDLSEQPLPLGPLGRLPFGSIPAGKGSRALLVMPSFFRVSVSGARLSRGAGGKQRCAVSGLTLVTVYAVPRRPKCLQYLLWEQMGCAWSSDSAGKWDAAVSYGICAHGLAPGKAGEEAGSDRRWNSAPTPAAVAVTPSEMPQHSMGDKHFVSMPQLVFPGPPRATNSECDCTPPSRRASLGSPLSQPLCQPLPEKRGPRAAREVRYVATGRPDQACGWRAFAPTCLQAFNTPRGFLLFLCAASFLQGMTVNGFINTVVTSIERRYDLHSYQSGLIASSYDVAACLCLTFVSYFGGHGHKPRWLGWGVLVMGAGSLVFSLPHFTTGPYEVQVDEAVGTCRANRSATCGGRASGLSSYQLVFMLGQFLHGMGATPLYTLGVTYLDENVKSSYSPVYIAVFYTAAILGPAAGYLVGGALLNIYTEIGHRTELTTESPLWVGAWWVGFLGTGAAAFLIAVPILGYPRQLPGSQRYVVMRASETHQLKDSSHRVTSNPDFGKTIRDLPLSIWLLLKNPTFILLCLAGATEATLIAGMSTFGPKFLESQFSLSASEAATLFGYLVVPAGGGGTFLGGFFVNKCKLRGSDIIKFCLLCTLVSMLAFFVFFMHCPNVPMAGVTASYNGSLLPEGHLGLTAACNAACGCQPEHYSPVCGPDGLMYYSPCHAGCPEAASPGPGGQKVYRDCSCVPQNFSSGFGHATAGKCTSTCQRKPLLLVFIFVVIIFTFLSSIPALTATLRCVCDQQRSFALGIQWIVVRTLGGIPGPIAFGWVIDKACLLWQNQCGQQGSCFVYQNSAMSQYLLIAGLAYKVLGFVFFATACFLYKPLSGSSDGLEASLPSQSSASDSPTDLQEAPSALQIQRDI</sequence>
<proteinExistence type="inferred from homology"/>
<feature type="transmembrane region" description="Helical" evidence="9">
    <location>
        <begin position="443"/>
        <end position="462"/>
    </location>
</feature>
<feature type="domain" description="Major facilitator superfamily (MFS) profile" evidence="10">
    <location>
        <begin position="443"/>
        <end position="1026"/>
    </location>
</feature>
<feature type="transmembrane region" description="Helical" evidence="9">
    <location>
        <begin position="1004"/>
        <end position="1027"/>
    </location>
</feature>
<dbReference type="CDD" id="cd17462">
    <property type="entry name" value="MFS_SLCO4A_OATP4A"/>
    <property type="match status" value="1"/>
</dbReference>
<dbReference type="PROSITE" id="PS51465">
    <property type="entry name" value="KAZAL_2"/>
    <property type="match status" value="1"/>
</dbReference>
<feature type="transmembrane region" description="Helical" evidence="9">
    <location>
        <begin position="510"/>
        <end position="530"/>
    </location>
</feature>
<dbReference type="PROSITE" id="PS50850">
    <property type="entry name" value="MFS"/>
    <property type="match status" value="1"/>
</dbReference>
<feature type="region of interest" description="Disordered" evidence="8">
    <location>
        <begin position="1"/>
        <end position="47"/>
    </location>
</feature>
<evidence type="ECO:0000256" key="6">
    <source>
        <dbReference type="ARBA" id="ARBA00023136"/>
    </source>
</evidence>
<feature type="transmembrane region" description="Helical" evidence="9">
    <location>
        <begin position="648"/>
        <end position="669"/>
    </location>
</feature>
<comment type="caution">
    <text evidence="12">The sequence shown here is derived from an EMBL/GenBank/DDBJ whole genome shotgun (WGS) entry which is preliminary data.</text>
</comment>
<dbReference type="Pfam" id="PF07648">
    <property type="entry name" value="Kazal_2"/>
    <property type="match status" value="1"/>
</dbReference>
<dbReference type="InterPro" id="IPR046329">
    <property type="entry name" value="SO4A1-like"/>
</dbReference>
<dbReference type="InterPro" id="IPR020846">
    <property type="entry name" value="MFS_dom"/>
</dbReference>
<feature type="transmembrane region" description="Helical" evidence="9">
    <location>
        <begin position="723"/>
        <end position="743"/>
    </location>
</feature>
<feature type="transmembrane region" description="Helical" evidence="9">
    <location>
        <begin position="566"/>
        <end position="590"/>
    </location>
</feature>
<feature type="transmembrane region" description="Helical" evidence="9">
    <location>
        <begin position="763"/>
        <end position="783"/>
    </location>
</feature>
<dbReference type="Gene3D" id="1.20.1250.20">
    <property type="entry name" value="MFS general substrate transporter like domains"/>
    <property type="match status" value="1"/>
</dbReference>
<dbReference type="GO" id="GO:0015349">
    <property type="term" value="F:thyroid hormone transmembrane transporter activity"/>
    <property type="evidence" value="ECO:0007669"/>
    <property type="project" value="TreeGrafter"/>
</dbReference>
<dbReference type="Pfam" id="PF03137">
    <property type="entry name" value="OATP"/>
    <property type="match status" value="1"/>
</dbReference>
<evidence type="ECO:0000313" key="13">
    <source>
        <dbReference type="Proteomes" id="UP001159641"/>
    </source>
</evidence>
<comment type="subcellular location">
    <subcellularLocation>
        <location evidence="1">Cell membrane</location>
        <topology evidence="1">Multi-pass membrane protein</topology>
    </subcellularLocation>
</comment>
<keyword evidence="4 9" id="KW-0812">Transmembrane</keyword>
<evidence type="ECO:0000256" key="2">
    <source>
        <dbReference type="ARBA" id="ARBA00009657"/>
    </source>
</evidence>
<dbReference type="GO" id="GO:0016323">
    <property type="term" value="C:basolateral plasma membrane"/>
    <property type="evidence" value="ECO:0007669"/>
    <property type="project" value="TreeGrafter"/>
</dbReference>
<evidence type="ECO:0000256" key="3">
    <source>
        <dbReference type="ARBA" id="ARBA00022475"/>
    </source>
</evidence>
<gene>
    <name evidence="12" type="ORF">J1605_012974</name>
</gene>
<feature type="compositionally biased region" description="Low complexity" evidence="8">
    <location>
        <begin position="387"/>
        <end position="400"/>
    </location>
</feature>
<dbReference type="SUPFAM" id="SSF100895">
    <property type="entry name" value="Kazal-type serine protease inhibitors"/>
    <property type="match status" value="1"/>
</dbReference>
<evidence type="ECO:0000259" key="11">
    <source>
        <dbReference type="PROSITE" id="PS51465"/>
    </source>
</evidence>
<evidence type="ECO:0000256" key="1">
    <source>
        <dbReference type="ARBA" id="ARBA00004651"/>
    </source>
</evidence>
<dbReference type="InterPro" id="IPR004156">
    <property type="entry name" value="OATP"/>
</dbReference>
<feature type="transmembrane region" description="Helical" evidence="9">
    <location>
        <begin position="951"/>
        <end position="976"/>
    </location>
</feature>
<keyword evidence="5 9" id="KW-1133">Transmembrane helix</keyword>
<protein>
    <recommendedName>
        <fullName evidence="14">Solute carrier organic anion transporter family member</fullName>
    </recommendedName>
</protein>
<keyword evidence="3" id="KW-1003">Cell membrane</keyword>
<accession>A0AB34GJ56</accession>
<reference evidence="12 13" key="1">
    <citation type="submission" date="2022-11" db="EMBL/GenBank/DDBJ databases">
        <title>Whole genome sequence of Eschrichtius robustus ER-17-0199.</title>
        <authorList>
            <person name="Bruniche-Olsen A."/>
            <person name="Black A.N."/>
            <person name="Fields C.J."/>
            <person name="Walden K."/>
            <person name="Dewoody J.A."/>
        </authorList>
    </citation>
    <scope>NUCLEOTIDE SEQUENCE [LARGE SCALE GENOMIC DNA]</scope>
    <source>
        <strain evidence="12">ER-17-0199</strain>
        <tissue evidence="12">Blubber</tissue>
    </source>
</reference>
<feature type="transmembrane region" description="Helical" evidence="9">
    <location>
        <begin position="917"/>
        <end position="939"/>
    </location>
</feature>
<evidence type="ECO:0008006" key="14">
    <source>
        <dbReference type="Google" id="ProtNLM"/>
    </source>
</evidence>
<keyword evidence="6 9" id="KW-0472">Membrane</keyword>
<evidence type="ECO:0000256" key="5">
    <source>
        <dbReference type="ARBA" id="ARBA00022989"/>
    </source>
</evidence>
<organism evidence="12 13">
    <name type="scientific">Eschrichtius robustus</name>
    <name type="common">California gray whale</name>
    <name type="synonym">Eschrichtius gibbosus</name>
    <dbReference type="NCBI Taxonomy" id="9764"/>
    <lineage>
        <taxon>Eukaryota</taxon>
        <taxon>Metazoa</taxon>
        <taxon>Chordata</taxon>
        <taxon>Craniata</taxon>
        <taxon>Vertebrata</taxon>
        <taxon>Euteleostomi</taxon>
        <taxon>Mammalia</taxon>
        <taxon>Eutheria</taxon>
        <taxon>Laurasiatheria</taxon>
        <taxon>Artiodactyla</taxon>
        <taxon>Whippomorpha</taxon>
        <taxon>Cetacea</taxon>
        <taxon>Mysticeti</taxon>
        <taxon>Eschrichtiidae</taxon>
        <taxon>Eschrichtius</taxon>
    </lineage>
</organism>
<dbReference type="PANTHER" id="PTHR11388">
    <property type="entry name" value="ORGANIC ANION TRANSPORTER"/>
    <property type="match status" value="1"/>
</dbReference>
<feature type="transmembrane region" description="Helical" evidence="9">
    <location>
        <begin position="482"/>
        <end position="503"/>
    </location>
</feature>
<keyword evidence="13" id="KW-1185">Reference proteome</keyword>
<dbReference type="InterPro" id="IPR036058">
    <property type="entry name" value="Kazal_dom_sf"/>
</dbReference>
<name>A0AB34GJ56_ESCRO</name>
<dbReference type="GO" id="GO:0015347">
    <property type="term" value="F:sodium-independent organic anion transmembrane transporter activity"/>
    <property type="evidence" value="ECO:0007669"/>
    <property type="project" value="TreeGrafter"/>
</dbReference>
<feature type="region of interest" description="Disordered" evidence="8">
    <location>
        <begin position="375"/>
        <end position="403"/>
    </location>
</feature>
<feature type="region of interest" description="Disordered" evidence="8">
    <location>
        <begin position="1040"/>
        <end position="1067"/>
    </location>
</feature>
<dbReference type="GO" id="GO:0043252">
    <property type="term" value="P:sodium-independent organic anion transport"/>
    <property type="evidence" value="ECO:0007669"/>
    <property type="project" value="TreeGrafter"/>
</dbReference>
<dbReference type="SUPFAM" id="SSF103473">
    <property type="entry name" value="MFS general substrate transporter"/>
    <property type="match status" value="1"/>
</dbReference>
<keyword evidence="7" id="KW-1015">Disulfide bond</keyword>
<comment type="similarity">
    <text evidence="2">Belongs to the organo anion transporter (TC 2.A.60) family.</text>
</comment>
<evidence type="ECO:0000256" key="7">
    <source>
        <dbReference type="ARBA" id="ARBA00023157"/>
    </source>
</evidence>
<feature type="compositionally biased region" description="Low complexity" evidence="8">
    <location>
        <begin position="1040"/>
        <end position="1054"/>
    </location>
</feature>
<dbReference type="PANTHER" id="PTHR11388:SF100">
    <property type="entry name" value="SOLUTE CARRIER ORGANIC ANION TRANSPORTER FAMILY MEMBER 4A1"/>
    <property type="match status" value="1"/>
</dbReference>
<dbReference type="InterPro" id="IPR002350">
    <property type="entry name" value="Kazal_dom"/>
</dbReference>
<dbReference type="Proteomes" id="UP001159641">
    <property type="component" value="Unassembled WGS sequence"/>
</dbReference>
<feature type="transmembrane region" description="Helical" evidence="9">
    <location>
        <begin position="795"/>
        <end position="813"/>
    </location>
</feature>
<evidence type="ECO:0000256" key="4">
    <source>
        <dbReference type="ARBA" id="ARBA00022692"/>
    </source>
</evidence>
<evidence type="ECO:0000256" key="9">
    <source>
        <dbReference type="SAM" id="Phobius"/>
    </source>
</evidence>
<evidence type="ECO:0000256" key="8">
    <source>
        <dbReference type="SAM" id="MobiDB-lite"/>
    </source>
</evidence>
<dbReference type="AlphaFoldDB" id="A0AB34GJ56"/>
<evidence type="ECO:0000259" key="10">
    <source>
        <dbReference type="PROSITE" id="PS50850"/>
    </source>
</evidence>